<evidence type="ECO:0000313" key="3">
    <source>
        <dbReference type="EMBL" id="MBP2032934.1"/>
    </source>
</evidence>
<proteinExistence type="predicted"/>
<reference evidence="3 4" key="1">
    <citation type="submission" date="2021-03" db="EMBL/GenBank/DDBJ databases">
        <title>Genomic Encyclopedia of Type Strains, Phase IV (KMG-IV): sequencing the most valuable type-strain genomes for metagenomic binning, comparative biology and taxonomic classification.</title>
        <authorList>
            <person name="Goeker M."/>
        </authorList>
    </citation>
    <scope>NUCLEOTIDE SEQUENCE [LARGE SCALE GENOMIC DNA]</scope>
    <source>
        <strain evidence="3 4">DSM 28783</strain>
    </source>
</reference>
<dbReference type="PANTHER" id="PTHR35176">
    <property type="entry name" value="HEME OXYGENASE HI_0854-RELATED"/>
    <property type="match status" value="1"/>
</dbReference>
<dbReference type="Pfam" id="PF01243">
    <property type="entry name" value="PNPOx_N"/>
    <property type="match status" value="1"/>
</dbReference>
<evidence type="ECO:0000259" key="2">
    <source>
        <dbReference type="Pfam" id="PF01243"/>
    </source>
</evidence>
<dbReference type="RefSeq" id="WP_209702089.1">
    <property type="nucleotide sequence ID" value="NZ_JAGGLM010000008.1"/>
</dbReference>
<keyword evidence="4" id="KW-1185">Reference proteome</keyword>
<organism evidence="3 4">
    <name type="scientific">Clostridium algifaecis</name>
    <dbReference type="NCBI Taxonomy" id="1472040"/>
    <lineage>
        <taxon>Bacteria</taxon>
        <taxon>Bacillati</taxon>
        <taxon>Bacillota</taxon>
        <taxon>Clostridia</taxon>
        <taxon>Eubacteriales</taxon>
        <taxon>Clostridiaceae</taxon>
        <taxon>Clostridium</taxon>
    </lineage>
</organism>
<dbReference type="Gene3D" id="2.30.110.10">
    <property type="entry name" value="Electron Transport, Fmn-binding Protein, Chain A"/>
    <property type="match status" value="1"/>
</dbReference>
<sequence length="148" mass="16746">MSEILSESIEYIEQSKVGLLITVGEDSSPYIRSIGAFSNDGANIYFETKRESNKVRHIKQNPVVTFYFQNEGQAYNTFKSVAVTGEASEVLDGVEFDNAVEGISKRYPIIKDQISKGEFKDSSIYRVKAKFVKLADYTRNPKEIKEII</sequence>
<name>A0ABS4KVN1_9CLOT</name>
<feature type="domain" description="Pyridoxamine 5'-phosphate oxidase N-terminal" evidence="2">
    <location>
        <begin position="10"/>
        <end position="119"/>
    </location>
</feature>
<dbReference type="InterPro" id="IPR011576">
    <property type="entry name" value="Pyridox_Oxase_N"/>
</dbReference>
<dbReference type="SUPFAM" id="SSF50475">
    <property type="entry name" value="FMN-binding split barrel"/>
    <property type="match status" value="1"/>
</dbReference>
<keyword evidence="1" id="KW-0560">Oxidoreductase</keyword>
<evidence type="ECO:0000313" key="4">
    <source>
        <dbReference type="Proteomes" id="UP001519307"/>
    </source>
</evidence>
<gene>
    <name evidence="3" type="ORF">J2Z42_001613</name>
</gene>
<dbReference type="Proteomes" id="UP001519307">
    <property type="component" value="Unassembled WGS sequence"/>
</dbReference>
<accession>A0ABS4KVN1</accession>
<protein>
    <submittedName>
        <fullName evidence="3">General stress protein 26</fullName>
    </submittedName>
</protein>
<dbReference type="EMBL" id="JAGGLM010000008">
    <property type="protein sequence ID" value="MBP2032934.1"/>
    <property type="molecule type" value="Genomic_DNA"/>
</dbReference>
<dbReference type="InterPro" id="IPR052019">
    <property type="entry name" value="F420H2_bilvrd_red/Heme_oxyg"/>
</dbReference>
<comment type="caution">
    <text evidence="3">The sequence shown here is derived from an EMBL/GenBank/DDBJ whole genome shotgun (WGS) entry which is preliminary data.</text>
</comment>
<dbReference type="PANTHER" id="PTHR35176:SF6">
    <property type="entry name" value="HEME OXYGENASE HI_0854-RELATED"/>
    <property type="match status" value="1"/>
</dbReference>
<evidence type="ECO:0000256" key="1">
    <source>
        <dbReference type="ARBA" id="ARBA00023002"/>
    </source>
</evidence>
<dbReference type="InterPro" id="IPR012349">
    <property type="entry name" value="Split_barrel_FMN-bd"/>
</dbReference>